<proteinExistence type="predicted"/>
<keyword evidence="2" id="KW-1133">Transmembrane helix</keyword>
<evidence type="ECO:0000256" key="1">
    <source>
        <dbReference type="SAM" id="MobiDB-lite"/>
    </source>
</evidence>
<keyword evidence="4" id="KW-1185">Reference proteome</keyword>
<evidence type="ECO:0000313" key="4">
    <source>
        <dbReference type="Proteomes" id="UP000008744"/>
    </source>
</evidence>
<name>B4GB76_DROPE</name>
<evidence type="ECO:0000256" key="2">
    <source>
        <dbReference type="SAM" id="Phobius"/>
    </source>
</evidence>
<gene>
    <name evidence="3" type="primary">Dper\GL10572</name>
    <name evidence="3" type="ORF">Dper_GL10572</name>
</gene>
<feature type="transmembrane region" description="Helical" evidence="2">
    <location>
        <begin position="80"/>
        <end position="100"/>
    </location>
</feature>
<dbReference type="KEGG" id="dpe:6590331"/>
<dbReference type="EMBL" id="CH479181">
    <property type="protein sequence ID" value="EDW32178.1"/>
    <property type="molecule type" value="Genomic_DNA"/>
</dbReference>
<evidence type="ECO:0000313" key="3">
    <source>
        <dbReference type="EMBL" id="EDW32178.1"/>
    </source>
</evidence>
<feature type="transmembrane region" description="Helical" evidence="2">
    <location>
        <begin position="52"/>
        <end position="73"/>
    </location>
</feature>
<feature type="region of interest" description="Disordered" evidence="1">
    <location>
        <begin position="168"/>
        <end position="192"/>
    </location>
</feature>
<dbReference type="PhylomeDB" id="B4GB76"/>
<dbReference type="AlphaFoldDB" id="B4GB76"/>
<reference evidence="3 4" key="1">
    <citation type="journal article" date="2007" name="Nature">
        <title>Evolution of genes and genomes on the Drosophila phylogeny.</title>
        <authorList>
            <consortium name="Drosophila 12 Genomes Consortium"/>
            <person name="Clark A.G."/>
            <person name="Eisen M.B."/>
            <person name="Smith D.R."/>
            <person name="Bergman C.M."/>
            <person name="Oliver B."/>
            <person name="Markow T.A."/>
            <person name="Kaufman T.C."/>
            <person name="Kellis M."/>
            <person name="Gelbart W."/>
            <person name="Iyer V.N."/>
            <person name="Pollard D.A."/>
            <person name="Sackton T.B."/>
            <person name="Larracuente A.M."/>
            <person name="Singh N.D."/>
            <person name="Abad J.P."/>
            <person name="Abt D.N."/>
            <person name="Adryan B."/>
            <person name="Aguade M."/>
            <person name="Akashi H."/>
            <person name="Anderson W.W."/>
            <person name="Aquadro C.F."/>
            <person name="Ardell D.H."/>
            <person name="Arguello R."/>
            <person name="Artieri C.G."/>
            <person name="Barbash D.A."/>
            <person name="Barker D."/>
            <person name="Barsanti P."/>
            <person name="Batterham P."/>
            <person name="Batzoglou S."/>
            <person name="Begun D."/>
            <person name="Bhutkar A."/>
            <person name="Blanco E."/>
            <person name="Bosak S.A."/>
            <person name="Bradley R.K."/>
            <person name="Brand A.D."/>
            <person name="Brent M.R."/>
            <person name="Brooks A.N."/>
            <person name="Brown R.H."/>
            <person name="Butlin R.K."/>
            <person name="Caggese C."/>
            <person name="Calvi B.R."/>
            <person name="Bernardo de Carvalho A."/>
            <person name="Caspi A."/>
            <person name="Castrezana S."/>
            <person name="Celniker S.E."/>
            <person name="Chang J.L."/>
            <person name="Chapple C."/>
            <person name="Chatterji S."/>
            <person name="Chinwalla A."/>
            <person name="Civetta A."/>
            <person name="Clifton S.W."/>
            <person name="Comeron J.M."/>
            <person name="Costello J.C."/>
            <person name="Coyne J.A."/>
            <person name="Daub J."/>
            <person name="David R.G."/>
            <person name="Delcher A.L."/>
            <person name="Delehaunty K."/>
            <person name="Do C.B."/>
            <person name="Ebling H."/>
            <person name="Edwards K."/>
            <person name="Eickbush T."/>
            <person name="Evans J.D."/>
            <person name="Filipski A."/>
            <person name="Findeiss S."/>
            <person name="Freyhult E."/>
            <person name="Fulton L."/>
            <person name="Fulton R."/>
            <person name="Garcia A.C."/>
            <person name="Gardiner A."/>
            <person name="Garfield D.A."/>
            <person name="Garvin B.E."/>
            <person name="Gibson G."/>
            <person name="Gilbert D."/>
            <person name="Gnerre S."/>
            <person name="Godfrey J."/>
            <person name="Good R."/>
            <person name="Gotea V."/>
            <person name="Gravely B."/>
            <person name="Greenberg A.J."/>
            <person name="Griffiths-Jones S."/>
            <person name="Gross S."/>
            <person name="Guigo R."/>
            <person name="Gustafson E.A."/>
            <person name="Haerty W."/>
            <person name="Hahn M.W."/>
            <person name="Halligan D.L."/>
            <person name="Halpern A.L."/>
            <person name="Halter G.M."/>
            <person name="Han M.V."/>
            <person name="Heger A."/>
            <person name="Hillier L."/>
            <person name="Hinrichs A.S."/>
            <person name="Holmes I."/>
            <person name="Hoskins R.A."/>
            <person name="Hubisz M.J."/>
            <person name="Hultmark D."/>
            <person name="Huntley M.A."/>
            <person name="Jaffe D.B."/>
            <person name="Jagadeeshan S."/>
            <person name="Jeck W.R."/>
            <person name="Johnson J."/>
            <person name="Jones C.D."/>
            <person name="Jordan W.C."/>
            <person name="Karpen G.H."/>
            <person name="Kataoka E."/>
            <person name="Keightley P.D."/>
            <person name="Kheradpour P."/>
            <person name="Kirkness E.F."/>
            <person name="Koerich L.B."/>
            <person name="Kristiansen K."/>
            <person name="Kudrna D."/>
            <person name="Kulathinal R.J."/>
            <person name="Kumar S."/>
            <person name="Kwok R."/>
            <person name="Lander E."/>
            <person name="Langley C.H."/>
            <person name="Lapoint R."/>
            <person name="Lazzaro B.P."/>
            <person name="Lee S.J."/>
            <person name="Levesque L."/>
            <person name="Li R."/>
            <person name="Lin C.F."/>
            <person name="Lin M.F."/>
            <person name="Lindblad-Toh K."/>
            <person name="Llopart A."/>
            <person name="Long M."/>
            <person name="Low L."/>
            <person name="Lozovsky E."/>
            <person name="Lu J."/>
            <person name="Luo M."/>
            <person name="Machado C.A."/>
            <person name="Makalowski W."/>
            <person name="Marzo M."/>
            <person name="Matsuda M."/>
            <person name="Matzkin L."/>
            <person name="McAllister B."/>
            <person name="McBride C.S."/>
            <person name="McKernan B."/>
            <person name="McKernan K."/>
            <person name="Mendez-Lago M."/>
            <person name="Minx P."/>
            <person name="Mollenhauer M.U."/>
            <person name="Montooth K."/>
            <person name="Mount S.M."/>
            <person name="Mu X."/>
            <person name="Myers E."/>
            <person name="Negre B."/>
            <person name="Newfeld S."/>
            <person name="Nielsen R."/>
            <person name="Noor M.A."/>
            <person name="O'Grady P."/>
            <person name="Pachter L."/>
            <person name="Papaceit M."/>
            <person name="Parisi M.J."/>
            <person name="Parisi M."/>
            <person name="Parts L."/>
            <person name="Pedersen J.S."/>
            <person name="Pesole G."/>
            <person name="Phillippy A.M."/>
            <person name="Ponting C.P."/>
            <person name="Pop M."/>
            <person name="Porcelli D."/>
            <person name="Powell J.R."/>
            <person name="Prohaska S."/>
            <person name="Pruitt K."/>
            <person name="Puig M."/>
            <person name="Quesneville H."/>
            <person name="Ram K.R."/>
            <person name="Rand D."/>
            <person name="Rasmussen M.D."/>
            <person name="Reed L.K."/>
            <person name="Reenan R."/>
            <person name="Reily A."/>
            <person name="Remington K.A."/>
            <person name="Rieger T.T."/>
            <person name="Ritchie M.G."/>
            <person name="Robin C."/>
            <person name="Rogers Y.H."/>
            <person name="Rohde C."/>
            <person name="Rozas J."/>
            <person name="Rubenfield M.J."/>
            <person name="Ruiz A."/>
            <person name="Russo S."/>
            <person name="Salzberg S.L."/>
            <person name="Sanchez-Gracia A."/>
            <person name="Saranga D.J."/>
            <person name="Sato H."/>
            <person name="Schaeffer S.W."/>
            <person name="Schatz M.C."/>
            <person name="Schlenke T."/>
            <person name="Schwartz R."/>
            <person name="Segarra C."/>
            <person name="Singh R.S."/>
            <person name="Sirot L."/>
            <person name="Sirota M."/>
            <person name="Sisneros N.B."/>
            <person name="Smith C.D."/>
            <person name="Smith T.F."/>
            <person name="Spieth J."/>
            <person name="Stage D.E."/>
            <person name="Stark A."/>
            <person name="Stephan W."/>
            <person name="Strausberg R.L."/>
            <person name="Strempel S."/>
            <person name="Sturgill D."/>
            <person name="Sutton G."/>
            <person name="Sutton G.G."/>
            <person name="Tao W."/>
            <person name="Teichmann S."/>
            <person name="Tobari Y.N."/>
            <person name="Tomimura Y."/>
            <person name="Tsolas J.M."/>
            <person name="Valente V.L."/>
            <person name="Venter E."/>
            <person name="Venter J.C."/>
            <person name="Vicario S."/>
            <person name="Vieira F.G."/>
            <person name="Vilella A.J."/>
            <person name="Villasante A."/>
            <person name="Walenz B."/>
            <person name="Wang J."/>
            <person name="Wasserman M."/>
            <person name="Watts T."/>
            <person name="Wilson D."/>
            <person name="Wilson R.K."/>
            <person name="Wing R.A."/>
            <person name="Wolfner M.F."/>
            <person name="Wong A."/>
            <person name="Wong G.K."/>
            <person name="Wu C.I."/>
            <person name="Wu G."/>
            <person name="Yamamoto D."/>
            <person name="Yang H.P."/>
            <person name="Yang S.P."/>
            <person name="Yorke J.A."/>
            <person name="Yoshida K."/>
            <person name="Zdobnov E."/>
            <person name="Zhang P."/>
            <person name="Zhang Y."/>
            <person name="Zimin A.V."/>
            <person name="Baldwin J."/>
            <person name="Abdouelleil A."/>
            <person name="Abdulkadir J."/>
            <person name="Abebe A."/>
            <person name="Abera B."/>
            <person name="Abreu J."/>
            <person name="Acer S.C."/>
            <person name="Aftuck L."/>
            <person name="Alexander A."/>
            <person name="An P."/>
            <person name="Anderson E."/>
            <person name="Anderson S."/>
            <person name="Arachi H."/>
            <person name="Azer M."/>
            <person name="Bachantsang P."/>
            <person name="Barry A."/>
            <person name="Bayul T."/>
            <person name="Berlin A."/>
            <person name="Bessette D."/>
            <person name="Bloom T."/>
            <person name="Blye J."/>
            <person name="Boguslavskiy L."/>
            <person name="Bonnet C."/>
            <person name="Boukhgalter B."/>
            <person name="Bourzgui I."/>
            <person name="Brown A."/>
            <person name="Cahill P."/>
            <person name="Channer S."/>
            <person name="Cheshatsang Y."/>
            <person name="Chuda L."/>
            <person name="Citroen M."/>
            <person name="Collymore A."/>
            <person name="Cooke P."/>
            <person name="Costello M."/>
            <person name="D'Aco K."/>
            <person name="Daza R."/>
            <person name="De Haan G."/>
            <person name="DeGray S."/>
            <person name="DeMaso C."/>
            <person name="Dhargay N."/>
            <person name="Dooley K."/>
            <person name="Dooley E."/>
            <person name="Doricent M."/>
            <person name="Dorje P."/>
            <person name="Dorjee K."/>
            <person name="Dupes A."/>
            <person name="Elong R."/>
            <person name="Falk J."/>
            <person name="Farina A."/>
            <person name="Faro S."/>
            <person name="Ferguson D."/>
            <person name="Fisher S."/>
            <person name="Foley C.D."/>
            <person name="Franke A."/>
            <person name="Friedrich D."/>
            <person name="Gadbois L."/>
            <person name="Gearin G."/>
            <person name="Gearin C.R."/>
            <person name="Giannoukos G."/>
            <person name="Goode T."/>
            <person name="Graham J."/>
            <person name="Grandbois E."/>
            <person name="Grewal S."/>
            <person name="Gyaltsen K."/>
            <person name="Hafez N."/>
            <person name="Hagos B."/>
            <person name="Hall J."/>
            <person name="Henson C."/>
            <person name="Hollinger A."/>
            <person name="Honan T."/>
            <person name="Huard M.D."/>
            <person name="Hughes L."/>
            <person name="Hurhula B."/>
            <person name="Husby M.E."/>
            <person name="Kamat A."/>
            <person name="Kanga B."/>
            <person name="Kashin S."/>
            <person name="Khazanovich D."/>
            <person name="Kisner P."/>
            <person name="Lance K."/>
            <person name="Lara M."/>
            <person name="Lee W."/>
            <person name="Lennon N."/>
            <person name="Letendre F."/>
            <person name="LeVine R."/>
            <person name="Lipovsky A."/>
            <person name="Liu X."/>
            <person name="Liu J."/>
            <person name="Liu S."/>
            <person name="Lokyitsang T."/>
            <person name="Lokyitsang Y."/>
            <person name="Lubonja R."/>
            <person name="Lui A."/>
            <person name="MacDonald P."/>
            <person name="Magnisalis V."/>
            <person name="Maru K."/>
            <person name="Matthews C."/>
            <person name="McCusker W."/>
            <person name="McDonough S."/>
            <person name="Mehta T."/>
            <person name="Meldrim J."/>
            <person name="Meneus L."/>
            <person name="Mihai O."/>
            <person name="Mihalev A."/>
            <person name="Mihova T."/>
            <person name="Mittelman R."/>
            <person name="Mlenga V."/>
            <person name="Montmayeur A."/>
            <person name="Mulrain L."/>
            <person name="Navidi A."/>
            <person name="Naylor J."/>
            <person name="Negash T."/>
            <person name="Nguyen T."/>
            <person name="Nguyen N."/>
            <person name="Nicol R."/>
            <person name="Norbu C."/>
            <person name="Norbu N."/>
            <person name="Novod N."/>
            <person name="O'Neill B."/>
            <person name="Osman S."/>
            <person name="Markiewicz E."/>
            <person name="Oyono O.L."/>
            <person name="Patti C."/>
            <person name="Phunkhang P."/>
            <person name="Pierre F."/>
            <person name="Priest M."/>
            <person name="Raghuraman S."/>
            <person name="Rege F."/>
            <person name="Reyes R."/>
            <person name="Rise C."/>
            <person name="Rogov P."/>
            <person name="Ross K."/>
            <person name="Ryan E."/>
            <person name="Settipalli S."/>
            <person name="Shea T."/>
            <person name="Sherpa N."/>
            <person name="Shi L."/>
            <person name="Shih D."/>
            <person name="Sparrow T."/>
            <person name="Spaulding J."/>
            <person name="Stalker J."/>
            <person name="Stange-Thomann N."/>
            <person name="Stavropoulos S."/>
            <person name="Stone C."/>
            <person name="Strader C."/>
            <person name="Tesfaye S."/>
            <person name="Thomson T."/>
            <person name="Thoulutsang Y."/>
            <person name="Thoulutsang D."/>
            <person name="Topham K."/>
            <person name="Topping I."/>
            <person name="Tsamla T."/>
            <person name="Vassiliev H."/>
            <person name="Vo A."/>
            <person name="Wangchuk T."/>
            <person name="Wangdi T."/>
            <person name="Weiand M."/>
            <person name="Wilkinson J."/>
            <person name="Wilson A."/>
            <person name="Yadav S."/>
            <person name="Young G."/>
            <person name="Yu Q."/>
            <person name="Zembek L."/>
            <person name="Zhong D."/>
            <person name="Zimmer A."/>
            <person name="Zwirko Z."/>
            <person name="Jaffe D.B."/>
            <person name="Alvarez P."/>
            <person name="Brockman W."/>
            <person name="Butler J."/>
            <person name="Chin C."/>
            <person name="Gnerre S."/>
            <person name="Grabherr M."/>
            <person name="Kleber M."/>
            <person name="Mauceli E."/>
            <person name="MacCallum I."/>
        </authorList>
    </citation>
    <scope>NUCLEOTIDE SEQUENCE [LARGE SCALE GENOMIC DNA]</scope>
    <source>
        <strain evidence="4">MSH-3 / Tucson 14011-0111.49</strain>
    </source>
</reference>
<keyword evidence="2" id="KW-0472">Membrane</keyword>
<protein>
    <submittedName>
        <fullName evidence="3">GL10572</fullName>
    </submittedName>
</protein>
<dbReference type="HOGENOM" id="CLU_089765_0_0_1"/>
<feature type="transmembrane region" description="Helical" evidence="2">
    <location>
        <begin position="112"/>
        <end position="136"/>
    </location>
</feature>
<dbReference type="Proteomes" id="UP000008744">
    <property type="component" value="Unassembled WGS sequence"/>
</dbReference>
<keyword evidence="2" id="KW-0812">Transmembrane</keyword>
<dbReference type="OrthoDB" id="7844084at2759"/>
<sequence>MDEIYLQFLLCQCVLNRADWGLTIGCINVMYSFFLFNFWGVELVRTLHDYPVKWMVLYGFNIMFNIITMMRIVKRESISVFYWLCETAALLLFRLYFTYAHADFFWLTDNQLFFALNVGVDVYIFLSLLVMIYVMWGLHLEQARQFPKEQMRNDYKYDPEAAAAKKAAEEKKDRLERQRKRELEREKQLEKEKFSEEMETVFNNNCGHEEEQAYDPSAPEESNLYSDAISEHKVDHLCAPTAPNESTLSMDDDECNSFIEIFFGG</sequence>
<dbReference type="OMA" id="MIYVMWG"/>
<feature type="transmembrane region" description="Helical" evidence="2">
    <location>
        <begin position="20"/>
        <end position="40"/>
    </location>
</feature>
<organism evidence="4">
    <name type="scientific">Drosophila persimilis</name>
    <name type="common">Fruit fly</name>
    <dbReference type="NCBI Taxonomy" id="7234"/>
    <lineage>
        <taxon>Eukaryota</taxon>
        <taxon>Metazoa</taxon>
        <taxon>Ecdysozoa</taxon>
        <taxon>Arthropoda</taxon>
        <taxon>Hexapoda</taxon>
        <taxon>Insecta</taxon>
        <taxon>Pterygota</taxon>
        <taxon>Neoptera</taxon>
        <taxon>Endopterygota</taxon>
        <taxon>Diptera</taxon>
        <taxon>Brachycera</taxon>
        <taxon>Muscomorpha</taxon>
        <taxon>Ephydroidea</taxon>
        <taxon>Drosophilidae</taxon>
        <taxon>Drosophila</taxon>
        <taxon>Sophophora</taxon>
    </lineage>
</organism>
<accession>B4GB76</accession>